<dbReference type="InterPro" id="IPR013830">
    <property type="entry name" value="SGNH_hydro"/>
</dbReference>
<organism evidence="2 3">
    <name type="scientific">Leptospira ellinghausenii</name>
    <dbReference type="NCBI Taxonomy" id="1917822"/>
    <lineage>
        <taxon>Bacteria</taxon>
        <taxon>Pseudomonadati</taxon>
        <taxon>Spirochaetota</taxon>
        <taxon>Spirochaetia</taxon>
        <taxon>Leptospirales</taxon>
        <taxon>Leptospiraceae</taxon>
        <taxon>Leptospira</taxon>
    </lineage>
</organism>
<dbReference type="PANTHER" id="PTHR30383">
    <property type="entry name" value="THIOESTERASE 1/PROTEASE 1/LYSOPHOSPHOLIPASE L1"/>
    <property type="match status" value="1"/>
</dbReference>
<dbReference type="OrthoDB" id="9777593at2"/>
<dbReference type="InterPro" id="IPR051532">
    <property type="entry name" value="Ester_Hydrolysis_Enzymes"/>
</dbReference>
<name>A0A2P2DCZ7_9LEPT</name>
<dbReference type="Gene3D" id="3.40.50.1110">
    <property type="entry name" value="SGNH hydrolase"/>
    <property type="match status" value="1"/>
</dbReference>
<dbReference type="InterPro" id="IPR008265">
    <property type="entry name" value="Lipase_GDSL_AS"/>
</dbReference>
<gene>
    <name evidence="2" type="ORF">LPTSP2_17990</name>
</gene>
<keyword evidence="3" id="KW-1185">Reference proteome</keyword>
<dbReference type="AlphaFoldDB" id="A0A2P2DCZ7"/>
<dbReference type="PANTHER" id="PTHR30383:SF24">
    <property type="entry name" value="THIOESTERASE 1_PROTEASE 1_LYSOPHOSPHOLIPASE L1"/>
    <property type="match status" value="1"/>
</dbReference>
<dbReference type="InterPro" id="IPR036514">
    <property type="entry name" value="SGNH_hydro_sf"/>
</dbReference>
<dbReference type="PROSITE" id="PS01098">
    <property type="entry name" value="LIPASE_GDSL_SER"/>
    <property type="match status" value="1"/>
</dbReference>
<dbReference type="RefSeq" id="WP_108959618.1">
    <property type="nucleotide sequence ID" value="NZ_BFAZ01000009.1"/>
</dbReference>
<dbReference type="Pfam" id="PF13472">
    <property type="entry name" value="Lipase_GDSL_2"/>
    <property type="match status" value="1"/>
</dbReference>
<dbReference type="Proteomes" id="UP000245206">
    <property type="component" value="Unassembled WGS sequence"/>
</dbReference>
<dbReference type="GO" id="GO:0006629">
    <property type="term" value="P:lipid metabolic process"/>
    <property type="evidence" value="ECO:0007669"/>
    <property type="project" value="InterPro"/>
</dbReference>
<dbReference type="EMBL" id="BFAZ01000009">
    <property type="protein sequence ID" value="GBF42511.1"/>
    <property type="molecule type" value="Genomic_DNA"/>
</dbReference>
<dbReference type="SUPFAM" id="SSF52266">
    <property type="entry name" value="SGNH hydrolase"/>
    <property type="match status" value="1"/>
</dbReference>
<accession>A0A2P2DCZ7</accession>
<comment type="caution">
    <text evidence="2">The sequence shown here is derived from an EMBL/GenBank/DDBJ whole genome shotgun (WGS) entry which is preliminary data.</text>
</comment>
<proteinExistence type="predicted"/>
<dbReference type="GO" id="GO:0004622">
    <property type="term" value="F:phosphatidylcholine lysophospholipase activity"/>
    <property type="evidence" value="ECO:0007669"/>
    <property type="project" value="TreeGrafter"/>
</dbReference>
<protein>
    <submittedName>
        <fullName evidence="2">Lipase/acylhydrolase</fullName>
    </submittedName>
</protein>
<evidence type="ECO:0000313" key="3">
    <source>
        <dbReference type="Proteomes" id="UP000245206"/>
    </source>
</evidence>
<evidence type="ECO:0000259" key="1">
    <source>
        <dbReference type="Pfam" id="PF13472"/>
    </source>
</evidence>
<reference evidence="3" key="1">
    <citation type="journal article" date="2019" name="Microbiol. Immunol.">
        <title>Molecular and phenotypic characterization of Leptospira johnsonii sp. nov., Leptospira ellinghausenii sp. nov. and Leptospira ryugenii sp. nov. isolated from soil and water in Japan.</title>
        <authorList>
            <person name="Masuzawa T."/>
            <person name="Saito M."/>
            <person name="Nakao R."/>
            <person name="Nikaido Y."/>
            <person name="Matsumoto M."/>
            <person name="Ogawa M."/>
            <person name="Yokoyama M."/>
            <person name="Hidaka Y."/>
            <person name="Tomita J."/>
            <person name="Sakakibara K."/>
            <person name="Suzuki K."/>
            <person name="Yasuda S."/>
            <person name="Sato H."/>
            <person name="Yamaguchi M."/>
            <person name="Yoshida S.I."/>
            <person name="Koizumi N."/>
            <person name="Kawamura Y."/>
        </authorList>
    </citation>
    <scope>NUCLEOTIDE SEQUENCE [LARGE SCALE GENOMIC DNA]</scope>
    <source>
        <strain evidence="3">E18</strain>
    </source>
</reference>
<keyword evidence="2" id="KW-0378">Hydrolase</keyword>
<feature type="domain" description="SGNH hydrolase-type esterase" evidence="1">
    <location>
        <begin position="42"/>
        <end position="205"/>
    </location>
</feature>
<dbReference type="CDD" id="cd01822">
    <property type="entry name" value="Lysophospholipase_L1_like"/>
    <property type="match status" value="1"/>
</dbReference>
<evidence type="ECO:0000313" key="2">
    <source>
        <dbReference type="EMBL" id="GBF42511.1"/>
    </source>
</evidence>
<sequence>MPYFITIVSLLLLFQCGNPSDPEKEKKTGVPTENQTKRILYFGDSLTAGYGLLNYEDAWPHVLTNRINAEGYSYQMTNAGVSGDTTSGGLGRLEWVLAEKPSIFVLELGANDMLRGISPTVTKENLRTMVKQIKSQYPNTKILLVGMMATPNMGKKYASAFNTIYPELAKEENIPLVPFILEKVATIRKLNQKDGIHPTEAGHKLVADTVYPYIKPLLEK</sequence>